<dbReference type="PANTHER" id="PTHR35134:SF2">
    <property type="entry name" value="NUCLEOTIDASE YQFW-RELATED"/>
    <property type="match status" value="1"/>
</dbReference>
<reference evidence="3 4" key="1">
    <citation type="submission" date="2021-08" db="EMBL/GenBank/DDBJ databases">
        <title>Draft Genome Sequence of Phanerochaete sordida strain YK-624.</title>
        <authorList>
            <person name="Mori T."/>
            <person name="Dohra H."/>
            <person name="Suzuki T."/>
            <person name="Kawagishi H."/>
            <person name="Hirai H."/>
        </authorList>
    </citation>
    <scope>NUCLEOTIDE SEQUENCE [LARGE SCALE GENOMIC DNA]</scope>
    <source>
        <strain evidence="3 4">YK-624</strain>
    </source>
</reference>
<comment type="caution">
    <text evidence="3">The sequence shown here is derived from an EMBL/GenBank/DDBJ whole genome shotgun (WGS) entry which is preliminary data.</text>
</comment>
<dbReference type="OrthoDB" id="10248475at2759"/>
<dbReference type="InterPro" id="IPR036412">
    <property type="entry name" value="HAD-like_sf"/>
</dbReference>
<feature type="active site" description="Proton donor" evidence="1">
    <location>
        <position position="48"/>
    </location>
</feature>
<dbReference type="GO" id="GO:0008253">
    <property type="term" value="F:5'-nucleotidase activity"/>
    <property type="evidence" value="ECO:0007669"/>
    <property type="project" value="InterPro"/>
</dbReference>
<evidence type="ECO:0000313" key="4">
    <source>
        <dbReference type="Proteomes" id="UP000703269"/>
    </source>
</evidence>
<evidence type="ECO:0000256" key="1">
    <source>
        <dbReference type="PIRSR" id="PIRSR610708-1"/>
    </source>
</evidence>
<dbReference type="InterPro" id="IPR010708">
    <property type="entry name" value="5'(3')-deoxyribonucleotidase"/>
</dbReference>
<proteinExistence type="predicted"/>
<dbReference type="SUPFAM" id="SSF56784">
    <property type="entry name" value="HAD-like"/>
    <property type="match status" value="1"/>
</dbReference>
<dbReference type="InterPro" id="IPR023214">
    <property type="entry name" value="HAD_sf"/>
</dbReference>
<evidence type="ECO:0000256" key="2">
    <source>
        <dbReference type="SAM" id="MobiDB-lite"/>
    </source>
</evidence>
<protein>
    <submittedName>
        <fullName evidence="3">Uncharacterized protein</fullName>
    </submittedName>
</protein>
<dbReference type="Gene3D" id="3.40.50.1000">
    <property type="entry name" value="HAD superfamily/HAD-like"/>
    <property type="match status" value="1"/>
</dbReference>
<dbReference type="GO" id="GO:0009264">
    <property type="term" value="P:deoxyribonucleotide catabolic process"/>
    <property type="evidence" value="ECO:0007669"/>
    <property type="project" value="InterPro"/>
</dbReference>
<feature type="region of interest" description="Disordered" evidence="2">
    <location>
        <begin position="1"/>
        <end position="26"/>
    </location>
</feature>
<name>A0A9P3G1D2_9APHY</name>
<dbReference type="InterPro" id="IPR052419">
    <property type="entry name" value="5_3-deoxyribonucleotidase-like"/>
</dbReference>
<dbReference type="AlphaFoldDB" id="A0A9P3G1D2"/>
<dbReference type="PANTHER" id="PTHR35134">
    <property type="entry name" value="NUCLEOTIDASE YQFW-RELATED"/>
    <property type="match status" value="1"/>
</dbReference>
<dbReference type="Proteomes" id="UP000703269">
    <property type="component" value="Unassembled WGS sequence"/>
</dbReference>
<accession>A0A9P3G1D2</accession>
<evidence type="ECO:0000313" key="3">
    <source>
        <dbReference type="EMBL" id="GJE85909.1"/>
    </source>
</evidence>
<gene>
    <name evidence="3" type="ORF">PsYK624_019880</name>
</gene>
<keyword evidence="4" id="KW-1185">Reference proteome</keyword>
<sequence>MSAAQSDLAVAQAQESGADTPRHRALPGSSLDEIVRLSDKPLIAVDMDDVLSETNQTVADWHNDAYGTNLDLSQFYYYYYWKNPGWGTPDETFRKVEEFYATDRLDKAKPVPGALEALQQLKSMGFRMVVVTARQRRELDRSVRWVETHYPGIFDDMICTGQSQETLAEEHEVLTKLSKADVCLKLGAKFLVDDSLENALKCVTHPEPTPVLLFGDNAWNQRESKYANIKDELSFAQRLEKEGGREFWKDEVAKIPEGVPLTRVRDWAGVIQWVEQQKQEGKL</sequence>
<dbReference type="Pfam" id="PF06941">
    <property type="entry name" value="NT5C"/>
    <property type="match status" value="1"/>
</dbReference>
<dbReference type="EMBL" id="BPQB01000003">
    <property type="protein sequence ID" value="GJE85909.1"/>
    <property type="molecule type" value="Genomic_DNA"/>
</dbReference>
<feature type="active site" description="Nucleophile" evidence="1">
    <location>
        <position position="46"/>
    </location>
</feature>
<organism evidence="3 4">
    <name type="scientific">Phanerochaete sordida</name>
    <dbReference type="NCBI Taxonomy" id="48140"/>
    <lineage>
        <taxon>Eukaryota</taxon>
        <taxon>Fungi</taxon>
        <taxon>Dikarya</taxon>
        <taxon>Basidiomycota</taxon>
        <taxon>Agaricomycotina</taxon>
        <taxon>Agaricomycetes</taxon>
        <taxon>Polyporales</taxon>
        <taxon>Phanerochaetaceae</taxon>
        <taxon>Phanerochaete</taxon>
    </lineage>
</organism>